<proteinExistence type="predicted"/>
<gene>
    <name evidence="2" type="ORF">CRENPOLYSF2_1500003</name>
</gene>
<feature type="domain" description="Transposase DDE" evidence="1">
    <location>
        <begin position="20"/>
        <end position="50"/>
    </location>
</feature>
<dbReference type="EMBL" id="FUKJ01000058">
    <property type="protein sequence ID" value="SJM90150.1"/>
    <property type="molecule type" value="Genomic_DNA"/>
</dbReference>
<dbReference type="InterPro" id="IPR025668">
    <property type="entry name" value="Tnp_DDE_dom"/>
</dbReference>
<reference evidence="3" key="1">
    <citation type="submission" date="2017-02" db="EMBL/GenBank/DDBJ databases">
        <authorList>
            <person name="Daims H."/>
        </authorList>
    </citation>
    <scope>NUCLEOTIDE SEQUENCE [LARGE SCALE GENOMIC DNA]</scope>
</reference>
<accession>A0A1R4H270</accession>
<keyword evidence="3" id="KW-1185">Reference proteome</keyword>
<dbReference type="OrthoDB" id="9182628at2"/>
<evidence type="ECO:0000259" key="1">
    <source>
        <dbReference type="Pfam" id="PF13751"/>
    </source>
</evidence>
<sequence length="54" mass="6175">MPTIPNMIGFEFGDIVLTPTGFHRFMLRGLDAIQGEWLLVCMAFNLKRLCVLTF</sequence>
<evidence type="ECO:0000313" key="3">
    <source>
        <dbReference type="Proteomes" id="UP000195442"/>
    </source>
</evidence>
<name>A0A1R4H270_9GAMM</name>
<dbReference type="AlphaFoldDB" id="A0A1R4H270"/>
<evidence type="ECO:0000313" key="2">
    <source>
        <dbReference type="EMBL" id="SJM90150.1"/>
    </source>
</evidence>
<protein>
    <recommendedName>
        <fullName evidence="1">Transposase DDE domain-containing protein</fullName>
    </recommendedName>
</protein>
<dbReference type="Proteomes" id="UP000195442">
    <property type="component" value="Unassembled WGS sequence"/>
</dbReference>
<organism evidence="2 3">
    <name type="scientific">Crenothrix polyspora</name>
    <dbReference type="NCBI Taxonomy" id="360316"/>
    <lineage>
        <taxon>Bacteria</taxon>
        <taxon>Pseudomonadati</taxon>
        <taxon>Pseudomonadota</taxon>
        <taxon>Gammaproteobacteria</taxon>
        <taxon>Methylococcales</taxon>
        <taxon>Crenotrichaceae</taxon>
        <taxon>Crenothrix</taxon>
    </lineage>
</organism>
<dbReference type="Pfam" id="PF13751">
    <property type="entry name" value="DDE_Tnp_1_6"/>
    <property type="match status" value="1"/>
</dbReference>